<organism evidence="6 7">
    <name type="scientific">Strongyloides venezuelensis</name>
    <name type="common">Threadworm</name>
    <dbReference type="NCBI Taxonomy" id="75913"/>
    <lineage>
        <taxon>Eukaryota</taxon>
        <taxon>Metazoa</taxon>
        <taxon>Ecdysozoa</taxon>
        <taxon>Nematoda</taxon>
        <taxon>Chromadorea</taxon>
        <taxon>Rhabditida</taxon>
        <taxon>Tylenchina</taxon>
        <taxon>Panagrolaimomorpha</taxon>
        <taxon>Strongyloidoidea</taxon>
        <taxon>Strongyloididae</taxon>
        <taxon>Strongyloides</taxon>
    </lineage>
</organism>
<dbReference type="PANTHER" id="PTHR23077">
    <property type="entry name" value="AAA-FAMILY ATPASE"/>
    <property type="match status" value="1"/>
</dbReference>
<dbReference type="GO" id="GO:0005524">
    <property type="term" value="F:ATP binding"/>
    <property type="evidence" value="ECO:0007669"/>
    <property type="project" value="UniProtKB-KW"/>
</dbReference>
<name>A0A0K0F6X8_STRVS</name>
<reference evidence="7" key="2">
    <citation type="submission" date="2015-08" db="UniProtKB">
        <authorList>
            <consortium name="WormBaseParasite"/>
        </authorList>
    </citation>
    <scope>IDENTIFICATION</scope>
</reference>
<dbReference type="GO" id="GO:0003723">
    <property type="term" value="F:RNA binding"/>
    <property type="evidence" value="ECO:0007669"/>
    <property type="project" value="TreeGrafter"/>
</dbReference>
<dbReference type="SMART" id="SM00382">
    <property type="entry name" value="AAA"/>
    <property type="match status" value="2"/>
</dbReference>
<dbReference type="STRING" id="75913.A0A0K0F6X8"/>
<dbReference type="PROSITE" id="PS00674">
    <property type="entry name" value="AAA"/>
    <property type="match status" value="1"/>
</dbReference>
<evidence type="ECO:0000313" key="7">
    <source>
        <dbReference type="WBParaSite" id="SVE_0457400.1"/>
    </source>
</evidence>
<feature type="domain" description="AAA+ ATPase" evidence="5">
    <location>
        <begin position="149"/>
        <end position="304"/>
    </location>
</feature>
<dbReference type="InterPro" id="IPR003593">
    <property type="entry name" value="AAA+_ATPase"/>
</dbReference>
<feature type="compositionally biased region" description="Polar residues" evidence="4">
    <location>
        <begin position="65"/>
        <end position="75"/>
    </location>
</feature>
<dbReference type="InterPro" id="IPR041569">
    <property type="entry name" value="AAA_lid_3"/>
</dbReference>
<keyword evidence="6" id="KW-1185">Reference proteome</keyword>
<dbReference type="Gene3D" id="3.40.50.300">
    <property type="entry name" value="P-loop containing nucleotide triphosphate hydrolases"/>
    <property type="match status" value="2"/>
</dbReference>
<keyword evidence="3" id="KW-0067">ATP-binding</keyword>
<dbReference type="WBParaSite" id="SVE_0457400.1">
    <property type="protein sequence ID" value="SVE_0457400.1"/>
    <property type="gene ID" value="SVE_0457400"/>
</dbReference>
<proteinExistence type="inferred from homology"/>
<feature type="domain" description="AAA+ ATPase" evidence="5">
    <location>
        <begin position="461"/>
        <end position="597"/>
    </location>
</feature>
<evidence type="ECO:0000313" key="6">
    <source>
        <dbReference type="Proteomes" id="UP000035680"/>
    </source>
</evidence>
<evidence type="ECO:0000259" key="5">
    <source>
        <dbReference type="SMART" id="SM00382"/>
    </source>
</evidence>
<dbReference type="InterPro" id="IPR027417">
    <property type="entry name" value="P-loop_NTPase"/>
</dbReference>
<dbReference type="InterPro" id="IPR003959">
    <property type="entry name" value="ATPase_AAA_core"/>
</dbReference>
<accession>A0A0K0F6X8</accession>
<dbReference type="Proteomes" id="UP000035680">
    <property type="component" value="Unassembled WGS sequence"/>
</dbReference>
<dbReference type="PANTHER" id="PTHR23077:SF171">
    <property type="entry name" value="NUCLEAR VALOSIN-CONTAINING PROTEIN-LIKE"/>
    <property type="match status" value="1"/>
</dbReference>
<dbReference type="InterPro" id="IPR050168">
    <property type="entry name" value="AAA_ATPase_domain"/>
</dbReference>
<feature type="region of interest" description="Disordered" evidence="4">
    <location>
        <begin position="56"/>
        <end position="82"/>
    </location>
</feature>
<dbReference type="AlphaFoldDB" id="A0A0K0F6X8"/>
<keyword evidence="2" id="KW-0547">Nucleotide-binding</keyword>
<dbReference type="SUPFAM" id="SSF52540">
    <property type="entry name" value="P-loop containing nucleoside triphosphate hydrolases"/>
    <property type="match status" value="2"/>
</dbReference>
<dbReference type="GO" id="GO:0042254">
    <property type="term" value="P:ribosome biogenesis"/>
    <property type="evidence" value="ECO:0007669"/>
    <property type="project" value="TreeGrafter"/>
</dbReference>
<evidence type="ECO:0000256" key="3">
    <source>
        <dbReference type="ARBA" id="ARBA00022840"/>
    </source>
</evidence>
<comment type="similarity">
    <text evidence="1">Belongs to the AAA ATPase family.</text>
</comment>
<dbReference type="GO" id="GO:0016887">
    <property type="term" value="F:ATP hydrolysis activity"/>
    <property type="evidence" value="ECO:0007669"/>
    <property type="project" value="InterPro"/>
</dbReference>
<sequence length="701" mass="78538">MSKNLMRSLYNNKPLNTDSKFIVKNETNVDNDIAEIQIINNGGTINDSYSKSKSSTLSCSEKSYNNDTTPRTTFQKGKKRKNDVDDDIEKSLLKKSMSNEINNNGAYVITDSTTSFEDMGGIDQQKYEALEMCLYLKQGSIFKAIGMSPPKGIILHGPRGTGKTMFGEALAELLKIPLVKVSCSKIFGGVTGKSEENLRNVFLAAEKVRSCVLLLDQVEVIASSYSKDKQSQNRLVSQLMQCMDDIGKSTENNCNENDMETDDGKNMNLSGIIVIGTTHKIEDIDEGLRRAGRFDKELFFGIPNENGRTEILKKLTRNVKISEPDKIIPVISKEIPGYVGADIQSLVREASMISIRRFLRDNFNIGRDDETLSMKTQHVLEMMNYTLNEEQVSNFIVEKIDFDEARKKIQPSAIREGFATVPDVSWEDIGALAKVRDELNWAILYPITRSEIFTSLNITSKASGILLYGPPGCGKTLVAKAVANQSKLNFISVKGPELINMYVGESERAVRTVFQRARNSSPCVIFFDEIDALAPVRSSKSQSSETRLVNQLLTEMDGIEGRNDVYLIAATNRLDIVDPAILRPGRLDRKVYVGIPTSEEKIDILTKISKCGTKPKVDNWEKTFKEVCEMEKVKNFSGADIAQLLHQASMLAVRDIQNGESYFYSITIKHFERALAKMKASVSDHQMKYYLCQEFKHASEL</sequence>
<evidence type="ECO:0000256" key="4">
    <source>
        <dbReference type="SAM" id="MobiDB-lite"/>
    </source>
</evidence>
<dbReference type="Gene3D" id="1.10.8.60">
    <property type="match status" value="2"/>
</dbReference>
<dbReference type="Pfam" id="PF17862">
    <property type="entry name" value="AAA_lid_3"/>
    <property type="match status" value="1"/>
</dbReference>
<dbReference type="FunFam" id="3.40.50.300:FF:000149">
    <property type="entry name" value="Nuclear valosin-containing protein-like"/>
    <property type="match status" value="1"/>
</dbReference>
<reference evidence="6" key="1">
    <citation type="submission" date="2014-07" db="EMBL/GenBank/DDBJ databases">
        <authorList>
            <person name="Martin A.A"/>
            <person name="De Silva N."/>
        </authorList>
    </citation>
    <scope>NUCLEOTIDE SEQUENCE</scope>
</reference>
<dbReference type="GO" id="GO:1990275">
    <property type="term" value="F:preribosome binding"/>
    <property type="evidence" value="ECO:0007669"/>
    <property type="project" value="TreeGrafter"/>
</dbReference>
<protein>
    <submittedName>
        <fullName evidence="7">AAA-domain-containing protein</fullName>
    </submittedName>
</protein>
<dbReference type="Pfam" id="PF00004">
    <property type="entry name" value="AAA"/>
    <property type="match status" value="2"/>
</dbReference>
<evidence type="ECO:0000256" key="1">
    <source>
        <dbReference type="ARBA" id="ARBA00006914"/>
    </source>
</evidence>
<dbReference type="GO" id="GO:0005634">
    <property type="term" value="C:nucleus"/>
    <property type="evidence" value="ECO:0007669"/>
    <property type="project" value="TreeGrafter"/>
</dbReference>
<evidence type="ECO:0000256" key="2">
    <source>
        <dbReference type="ARBA" id="ARBA00022741"/>
    </source>
</evidence>
<dbReference type="InterPro" id="IPR003960">
    <property type="entry name" value="ATPase_AAA_CS"/>
</dbReference>